<evidence type="ECO:0000256" key="1">
    <source>
        <dbReference type="ARBA" id="ARBA00009995"/>
    </source>
</evidence>
<keyword evidence="2" id="KW-0328">Glycosyltransferase</keyword>
<comment type="caution">
    <text evidence="3">The sequence shown here is derived from an EMBL/GenBank/DDBJ whole genome shotgun (WGS) entry which is preliminary data.</text>
</comment>
<evidence type="ECO:0000256" key="2">
    <source>
        <dbReference type="ARBA" id="ARBA00022676"/>
    </source>
</evidence>
<dbReference type="OrthoDB" id="5835829at2759"/>
<dbReference type="GO" id="GO:0080043">
    <property type="term" value="F:quercetin 3-O-glucosyltransferase activity"/>
    <property type="evidence" value="ECO:0007669"/>
    <property type="project" value="TreeGrafter"/>
</dbReference>
<dbReference type="STRING" id="3476.A0A2P5A9U0"/>
<evidence type="ECO:0000313" key="4">
    <source>
        <dbReference type="Proteomes" id="UP000237105"/>
    </source>
</evidence>
<proteinExistence type="inferred from homology"/>
<dbReference type="AlphaFoldDB" id="A0A2P5A9U0"/>
<name>A0A2P5A9U0_PARAD</name>
<protein>
    <submittedName>
        <fullName evidence="3">UDP-glucuronosyl/UDP-glucosyltransferase</fullName>
    </submittedName>
</protein>
<organism evidence="3 4">
    <name type="scientific">Parasponia andersonii</name>
    <name type="common">Sponia andersonii</name>
    <dbReference type="NCBI Taxonomy" id="3476"/>
    <lineage>
        <taxon>Eukaryota</taxon>
        <taxon>Viridiplantae</taxon>
        <taxon>Streptophyta</taxon>
        <taxon>Embryophyta</taxon>
        <taxon>Tracheophyta</taxon>
        <taxon>Spermatophyta</taxon>
        <taxon>Magnoliopsida</taxon>
        <taxon>eudicotyledons</taxon>
        <taxon>Gunneridae</taxon>
        <taxon>Pentapetalae</taxon>
        <taxon>rosids</taxon>
        <taxon>fabids</taxon>
        <taxon>Rosales</taxon>
        <taxon>Cannabaceae</taxon>
        <taxon>Parasponia</taxon>
    </lineage>
</organism>
<accession>A0A2P5A9U0</accession>
<reference evidence="4" key="1">
    <citation type="submission" date="2016-06" db="EMBL/GenBank/DDBJ databases">
        <title>Parallel loss of symbiosis genes in relatives of nitrogen-fixing non-legume Parasponia.</title>
        <authorList>
            <person name="Van Velzen R."/>
            <person name="Holmer R."/>
            <person name="Bu F."/>
            <person name="Rutten L."/>
            <person name="Van Zeijl A."/>
            <person name="Liu W."/>
            <person name="Santuari L."/>
            <person name="Cao Q."/>
            <person name="Sharma T."/>
            <person name="Shen D."/>
            <person name="Roswanjaya Y."/>
            <person name="Wardhani T."/>
            <person name="Kalhor M.S."/>
            <person name="Jansen J."/>
            <person name="Van den Hoogen J."/>
            <person name="Gungor B."/>
            <person name="Hartog M."/>
            <person name="Hontelez J."/>
            <person name="Verver J."/>
            <person name="Yang W.-C."/>
            <person name="Schijlen E."/>
            <person name="Repin R."/>
            <person name="Schilthuizen M."/>
            <person name="Schranz E."/>
            <person name="Heidstra R."/>
            <person name="Miyata K."/>
            <person name="Fedorova E."/>
            <person name="Kohlen W."/>
            <person name="Bisseling T."/>
            <person name="Smit S."/>
            <person name="Geurts R."/>
        </authorList>
    </citation>
    <scope>NUCLEOTIDE SEQUENCE [LARGE SCALE GENOMIC DNA]</scope>
    <source>
        <strain evidence="4">cv. WU1-14</strain>
    </source>
</reference>
<dbReference type="Proteomes" id="UP000237105">
    <property type="component" value="Unassembled WGS sequence"/>
</dbReference>
<dbReference type="PANTHER" id="PTHR11926:SF1494">
    <property type="entry name" value="FLAVONOL 3-O-GLUCOSYLTRANSFERASE UGT76E12-RELATED"/>
    <property type="match status" value="1"/>
</dbReference>
<keyword evidence="3" id="KW-0808">Transferase</keyword>
<evidence type="ECO:0000313" key="3">
    <source>
        <dbReference type="EMBL" id="PON33302.1"/>
    </source>
</evidence>
<sequence length="161" mass="18190">MYPNQRDYTIMGKQTTERSGRLVLVPCPFQGDITPMLQLGTVLYSKGFSITDFHTIYNSPDPNNYPDFSFVPIPDGLSDQDIRSWDLRGNVMAINENCRESIKRFLQQFSTTEDEKEVCIISDELLFFAEAVADDLKLPSIILRTTNAATSLARSALVKLN</sequence>
<comment type="similarity">
    <text evidence="1">Belongs to the UDP-glycosyltransferase family.</text>
</comment>
<keyword evidence="4" id="KW-1185">Reference proteome</keyword>
<dbReference type="GO" id="GO:0080044">
    <property type="term" value="F:quercetin 7-O-glucosyltransferase activity"/>
    <property type="evidence" value="ECO:0007669"/>
    <property type="project" value="TreeGrafter"/>
</dbReference>
<dbReference type="SUPFAM" id="SSF53756">
    <property type="entry name" value="UDP-Glycosyltransferase/glycogen phosphorylase"/>
    <property type="match status" value="1"/>
</dbReference>
<dbReference type="EMBL" id="JXTB01000739">
    <property type="protein sequence ID" value="PON33302.1"/>
    <property type="molecule type" value="Genomic_DNA"/>
</dbReference>
<dbReference type="PANTHER" id="PTHR11926">
    <property type="entry name" value="GLUCOSYL/GLUCURONOSYL TRANSFERASES"/>
    <property type="match status" value="1"/>
</dbReference>
<dbReference type="Gene3D" id="3.40.50.2000">
    <property type="entry name" value="Glycogen Phosphorylase B"/>
    <property type="match status" value="1"/>
</dbReference>
<gene>
    <name evidence="3" type="ORF">PanWU01x14_353930</name>
</gene>